<proteinExistence type="predicted"/>
<dbReference type="Proteomes" id="UP000834106">
    <property type="component" value="Chromosome 6"/>
</dbReference>
<dbReference type="InterPro" id="IPR041679">
    <property type="entry name" value="DNA2/NAM7-like_C"/>
</dbReference>
<sequence length="909" mass="104057">MGTVEKKKIEGRGLIDVVFSWSIEEVMNKDLYKNKVEPIPETFYTAEHYLQSFNYPLLEETHASLRSSFTPKSRPPAREIFDVNPDKDFRLPKDLFYTMTLKRLRSGSEEDKRVYEPEVGDLIALTNDMDKRFAVYLTNLTTNIRIWQALHPNLIGENMKIINSVLRVNPSVEENCTICSVEESRSTHESMLRESIGTFGMNDSQEAAILNCIVTRDCHHQNDVKLIWGPPGSGKTETISLLLFALLRMKCRTLTCAPTNVAVIGVATKLRSLLSDTLLNITYGLGDVVLFGNGERLKIDDNEHLYDVFLNHRISILHRCSNPHFGWRASLVSIIGLLEDLEEQYQQYLIQEKRKRHNDVDDGEDNDNEEKTFKKGKERFRKEKRRGSEIEATEMSFENKKGTIEKKPMEKTIHTLRENKRERSNKGENMKHDKRKGKNEKNKEKTSNEGDTYWTLEEFIGKKFDSLVTQIKLCVEGLCTHLPTSYLKMEVVENMVRVLEMLQTLRNSTLNEDFRRVLNGPGKIRSECLQVMKFLLGTFSLPNFTEYFEVRDFCLAGACLIFCTVSSSAKLISQEMAPFELLIIDEAAQLKECESAIPLQLPGLRHAVLVGDEKQLPAMVQSEICKKADFGRSLFERLVILGRSKHLLDVQYRMHPSISLYPNTKFYGKQIRDGPNVKERAYVRSFLEGNIFGSYSFIDVTSGREESDDRHSKKNMVEVSVIAEIVNLLFDINSSLFQKAKWKVCFSDEFLKSMSKIQDIDICKEVLSLLEKLSDGWRQLHKPEILSNMDSAASQLLELYDVKGPLKLIWTIDIHRENSSDVQVIKVLDILPSFEISKLAKKLDSVLGKYTVDHISQCLCKRVERDLVLPMTWPVNTDSGNVPSGSDPIQELASQVGVMRSLYNKCTIS</sequence>
<organism evidence="4 5">
    <name type="scientific">Fraxinus pennsylvanica</name>
    <dbReference type="NCBI Taxonomy" id="56036"/>
    <lineage>
        <taxon>Eukaryota</taxon>
        <taxon>Viridiplantae</taxon>
        <taxon>Streptophyta</taxon>
        <taxon>Embryophyta</taxon>
        <taxon>Tracheophyta</taxon>
        <taxon>Spermatophyta</taxon>
        <taxon>Magnoliopsida</taxon>
        <taxon>eudicotyledons</taxon>
        <taxon>Gunneridae</taxon>
        <taxon>Pentapetalae</taxon>
        <taxon>asterids</taxon>
        <taxon>lamiids</taxon>
        <taxon>Lamiales</taxon>
        <taxon>Oleaceae</taxon>
        <taxon>Oleeae</taxon>
        <taxon>Fraxinus</taxon>
    </lineage>
</organism>
<feature type="domain" description="DNA2/NAM7 helicase-like C-terminal" evidence="3">
    <location>
        <begin position="631"/>
        <end position="733"/>
    </location>
</feature>
<evidence type="ECO:0000256" key="1">
    <source>
        <dbReference type="SAM" id="MobiDB-lite"/>
    </source>
</evidence>
<dbReference type="InterPro" id="IPR045055">
    <property type="entry name" value="DNA2/NAM7-like"/>
</dbReference>
<dbReference type="SUPFAM" id="SSF52540">
    <property type="entry name" value="P-loop containing nucleoside triphosphate hydrolases"/>
    <property type="match status" value="1"/>
</dbReference>
<feature type="compositionally biased region" description="Basic residues" evidence="1">
    <location>
        <begin position="376"/>
        <end position="385"/>
    </location>
</feature>
<gene>
    <name evidence="4" type="ORF">FPE_LOCUS10923</name>
</gene>
<keyword evidence="5" id="KW-1185">Reference proteome</keyword>
<evidence type="ECO:0000313" key="5">
    <source>
        <dbReference type="Proteomes" id="UP000834106"/>
    </source>
</evidence>
<protein>
    <submittedName>
        <fullName evidence="4">Uncharacterized protein</fullName>
    </submittedName>
</protein>
<name>A0AAD1Z5U2_9LAMI</name>
<feature type="domain" description="DNA2/NAM7 helicase helicase" evidence="2">
    <location>
        <begin position="201"/>
        <end position="623"/>
    </location>
</feature>
<accession>A0AAD1Z5U2</accession>
<feature type="compositionally biased region" description="Basic and acidic residues" evidence="1">
    <location>
        <begin position="439"/>
        <end position="448"/>
    </location>
</feature>
<feature type="region of interest" description="Disordered" evidence="1">
    <location>
        <begin position="355"/>
        <end position="448"/>
    </location>
</feature>
<dbReference type="PANTHER" id="PTHR10887:SF522">
    <property type="entry name" value="P-LOOP CONTAINING NUCLEOSIDE TRIPHOSPHATE HYDROLASES SUPERFAMILY PROTEIN"/>
    <property type="match status" value="1"/>
</dbReference>
<dbReference type="AlphaFoldDB" id="A0AAD1Z5U2"/>
<dbReference type="InterPro" id="IPR041677">
    <property type="entry name" value="DNA2/NAM7_AAA_11"/>
</dbReference>
<evidence type="ECO:0000313" key="4">
    <source>
        <dbReference type="EMBL" id="CAI9763493.1"/>
    </source>
</evidence>
<reference evidence="4" key="1">
    <citation type="submission" date="2023-05" db="EMBL/GenBank/DDBJ databases">
        <authorList>
            <person name="Huff M."/>
        </authorList>
    </citation>
    <scope>NUCLEOTIDE SEQUENCE</scope>
</reference>
<dbReference type="EMBL" id="OU503041">
    <property type="protein sequence ID" value="CAI9763493.1"/>
    <property type="molecule type" value="Genomic_DNA"/>
</dbReference>
<evidence type="ECO:0000259" key="2">
    <source>
        <dbReference type="Pfam" id="PF13086"/>
    </source>
</evidence>
<dbReference type="Pfam" id="PF13086">
    <property type="entry name" value="AAA_11"/>
    <property type="match status" value="1"/>
</dbReference>
<dbReference type="Pfam" id="PF13087">
    <property type="entry name" value="AAA_12"/>
    <property type="match status" value="1"/>
</dbReference>
<dbReference type="InterPro" id="IPR027417">
    <property type="entry name" value="P-loop_NTPase"/>
</dbReference>
<dbReference type="Gene3D" id="3.40.50.300">
    <property type="entry name" value="P-loop containing nucleotide triphosphate hydrolases"/>
    <property type="match status" value="2"/>
</dbReference>
<feature type="compositionally biased region" description="Basic and acidic residues" evidence="1">
    <location>
        <begin position="397"/>
        <end position="431"/>
    </location>
</feature>
<dbReference type="PANTHER" id="PTHR10887">
    <property type="entry name" value="DNA2/NAM7 HELICASE FAMILY"/>
    <property type="match status" value="1"/>
</dbReference>
<evidence type="ECO:0000259" key="3">
    <source>
        <dbReference type="Pfam" id="PF13087"/>
    </source>
</evidence>
<dbReference type="GO" id="GO:0004386">
    <property type="term" value="F:helicase activity"/>
    <property type="evidence" value="ECO:0007669"/>
    <property type="project" value="InterPro"/>
</dbReference>